<feature type="compositionally biased region" description="Basic and acidic residues" evidence="1">
    <location>
        <begin position="41"/>
        <end position="58"/>
    </location>
</feature>
<feature type="region of interest" description="Disordered" evidence="1">
    <location>
        <begin position="244"/>
        <end position="284"/>
    </location>
</feature>
<dbReference type="Proteomes" id="UP000762676">
    <property type="component" value="Unassembled WGS sequence"/>
</dbReference>
<feature type="compositionally biased region" description="Polar residues" evidence="1">
    <location>
        <begin position="811"/>
        <end position="827"/>
    </location>
</feature>
<organism evidence="4 5">
    <name type="scientific">Elysia marginata</name>
    <dbReference type="NCBI Taxonomy" id="1093978"/>
    <lineage>
        <taxon>Eukaryota</taxon>
        <taxon>Metazoa</taxon>
        <taxon>Spiralia</taxon>
        <taxon>Lophotrochozoa</taxon>
        <taxon>Mollusca</taxon>
        <taxon>Gastropoda</taxon>
        <taxon>Heterobranchia</taxon>
        <taxon>Euthyneura</taxon>
        <taxon>Panpulmonata</taxon>
        <taxon>Sacoglossa</taxon>
        <taxon>Placobranchoidea</taxon>
        <taxon>Plakobranchidae</taxon>
        <taxon>Elysia</taxon>
    </lineage>
</organism>
<dbReference type="EMBL" id="BMAT01001072">
    <property type="protein sequence ID" value="GFR79074.1"/>
    <property type="molecule type" value="Genomic_DNA"/>
</dbReference>
<sequence length="890" mass="97779">MMCPMAEQRLGSPGGVKLCVCCILFSIQVVATIAQTQPRDTGAHQRTRQEELNPDPKFDNVFQNFLATTSKVQGGTMSGKGRISQLHSKESPLVQTIAGGTSTAGIITTATGVRLSPERTSSGNSGGKAQPHTESRDAILPSPRSESRAMITSTTIKALLMSTEHHSSPTLDGNKTNALIQTQPINHTTDVSQDAIVVDVQTDDENTLLESTTVNDGADRKHNKNQVSPTTVNMAIQHDVKIDNKSNATSRENRANTNGNTILKSLPGSNDTKPWLPNNNQFVTRNNSKRTLPLSRTTPKSGVHTKPAIGSPLSAVLHRSTSVPNVRPRQTVVFPNFKTKKSLLTPRTGARFLSFKAPTFTSINGLKDFNKETSMMSENSASSVARDPEVLLFRTSSQTAVIEHDVVKDNSLGTFNDYTSTEITPKMAHQSGVQHQDNVLYKSTYSDNQSALKTTLANELRHKVTKHKSTARVRRSTRDTHEDDSTIPSSKRESNAAILPESLTLQPSPYSSKPSSLRTSKRHVPHQDPGLYSGLDCQDSQDKIENNSIMWLDGDSLTVSLSGKAEALTVTWEIISGSSKIAHGNTRQGLEKKTADHSNRIARQADVTKPISSDKRAHANMNPNITKVDGFVVSYRIPKEEEYDSSRLRASVRYFVLHSLHPDKAYIICVHAMAGTGRVYEKCAEWKTSERRLKAVMGGMAGAIFFMPCVIVIILFLRKDRQMRAKNEGGWQLTHPSLARGFSTCEESHEALVQEARNSDGGINASSFFRQHSNATVDTSTVHEFQHNQQLKYEQETKKEQTHRHGAHSTGLANNSLRTSVPQDSTRNIPETDILADRELPLLHNNVDDNVFRSLTIANITPGSIAAESPPLPLLAHISVESDPNRETNI</sequence>
<evidence type="ECO:0000256" key="3">
    <source>
        <dbReference type="SAM" id="SignalP"/>
    </source>
</evidence>
<feature type="signal peptide" evidence="3">
    <location>
        <begin position="1"/>
        <end position="34"/>
    </location>
</feature>
<keyword evidence="2" id="KW-0472">Membrane</keyword>
<feature type="compositionally biased region" description="Basic residues" evidence="1">
    <location>
        <begin position="463"/>
        <end position="475"/>
    </location>
</feature>
<evidence type="ECO:0008006" key="6">
    <source>
        <dbReference type="Google" id="ProtNLM"/>
    </source>
</evidence>
<comment type="caution">
    <text evidence="4">The sequence shown here is derived from an EMBL/GenBank/DDBJ whole genome shotgun (WGS) entry which is preliminary data.</text>
</comment>
<dbReference type="AlphaFoldDB" id="A0AAV4G1B0"/>
<gene>
    <name evidence="4" type="ORF">ElyMa_000547200</name>
</gene>
<keyword evidence="2" id="KW-1133">Transmembrane helix</keyword>
<feature type="region of interest" description="Disordered" evidence="1">
    <location>
        <begin position="456"/>
        <end position="539"/>
    </location>
</feature>
<keyword evidence="3" id="KW-0732">Signal</keyword>
<accession>A0AAV4G1B0</accession>
<dbReference type="InterPro" id="IPR036116">
    <property type="entry name" value="FN3_sf"/>
</dbReference>
<feature type="chain" id="PRO_5043763919" description="Fibronectin type-III domain-containing protein" evidence="3">
    <location>
        <begin position="35"/>
        <end position="890"/>
    </location>
</feature>
<keyword evidence="2" id="KW-0812">Transmembrane</keyword>
<evidence type="ECO:0000256" key="1">
    <source>
        <dbReference type="SAM" id="MobiDB-lite"/>
    </source>
</evidence>
<feature type="compositionally biased region" description="Polar residues" evidence="1">
    <location>
        <begin position="245"/>
        <end position="284"/>
    </location>
</feature>
<feature type="region of interest" description="Disordered" evidence="1">
    <location>
        <begin position="797"/>
        <end position="827"/>
    </location>
</feature>
<evidence type="ECO:0000313" key="4">
    <source>
        <dbReference type="EMBL" id="GFR79074.1"/>
    </source>
</evidence>
<evidence type="ECO:0000256" key="2">
    <source>
        <dbReference type="SAM" id="Phobius"/>
    </source>
</evidence>
<proteinExistence type="predicted"/>
<feature type="region of interest" description="Disordered" evidence="1">
    <location>
        <begin position="115"/>
        <end position="146"/>
    </location>
</feature>
<feature type="transmembrane region" description="Helical" evidence="2">
    <location>
        <begin position="695"/>
        <end position="717"/>
    </location>
</feature>
<keyword evidence="5" id="KW-1185">Reference proteome</keyword>
<reference evidence="4 5" key="1">
    <citation type="journal article" date="2021" name="Elife">
        <title>Chloroplast acquisition without the gene transfer in kleptoplastic sea slugs, Plakobranchus ocellatus.</title>
        <authorList>
            <person name="Maeda T."/>
            <person name="Takahashi S."/>
            <person name="Yoshida T."/>
            <person name="Shimamura S."/>
            <person name="Takaki Y."/>
            <person name="Nagai Y."/>
            <person name="Toyoda A."/>
            <person name="Suzuki Y."/>
            <person name="Arimoto A."/>
            <person name="Ishii H."/>
            <person name="Satoh N."/>
            <person name="Nishiyama T."/>
            <person name="Hasebe M."/>
            <person name="Maruyama T."/>
            <person name="Minagawa J."/>
            <person name="Obokata J."/>
            <person name="Shigenobu S."/>
        </authorList>
    </citation>
    <scope>NUCLEOTIDE SEQUENCE [LARGE SCALE GENOMIC DNA]</scope>
</reference>
<dbReference type="SUPFAM" id="SSF49265">
    <property type="entry name" value="Fibronectin type III"/>
    <property type="match status" value="1"/>
</dbReference>
<name>A0AAV4G1B0_9GAST</name>
<evidence type="ECO:0000313" key="5">
    <source>
        <dbReference type="Proteomes" id="UP000762676"/>
    </source>
</evidence>
<feature type="compositionally biased region" description="Basic and acidic residues" evidence="1">
    <location>
        <begin position="476"/>
        <end position="494"/>
    </location>
</feature>
<protein>
    <recommendedName>
        <fullName evidence="6">Fibronectin type-III domain-containing protein</fullName>
    </recommendedName>
</protein>
<feature type="compositionally biased region" description="Polar residues" evidence="1">
    <location>
        <begin position="503"/>
        <end position="518"/>
    </location>
</feature>
<feature type="region of interest" description="Disordered" evidence="1">
    <location>
        <begin position="36"/>
        <end position="58"/>
    </location>
</feature>